<proteinExistence type="predicted"/>
<dbReference type="GO" id="GO:0043165">
    <property type="term" value="P:Gram-negative-bacterium-type cell outer membrane assembly"/>
    <property type="evidence" value="ECO:0007669"/>
    <property type="project" value="InterPro"/>
</dbReference>
<dbReference type="Pfam" id="PF04390">
    <property type="entry name" value="LptE"/>
    <property type="match status" value="1"/>
</dbReference>
<dbReference type="GO" id="GO:0019867">
    <property type="term" value="C:outer membrane"/>
    <property type="evidence" value="ECO:0007669"/>
    <property type="project" value="InterPro"/>
</dbReference>
<organism evidence="1 2">
    <name type="scientific">Candidatus Aquitaenariimonas noxiae</name>
    <dbReference type="NCBI Taxonomy" id="1974741"/>
    <lineage>
        <taxon>Bacteria</taxon>
        <taxon>Pseudomonadati</taxon>
        <taxon>Candidatus Omnitrophota</taxon>
        <taxon>Candidatus Aquitaenariimonas</taxon>
    </lineage>
</organism>
<evidence type="ECO:0000313" key="2">
    <source>
        <dbReference type="Proteomes" id="UP000230052"/>
    </source>
</evidence>
<name>A0A2J0KVJ1_9BACT</name>
<dbReference type="EMBL" id="PEWV01000032">
    <property type="protein sequence ID" value="PIU41809.1"/>
    <property type="molecule type" value="Genomic_DNA"/>
</dbReference>
<dbReference type="AlphaFoldDB" id="A0A2J0KVJ1"/>
<dbReference type="Proteomes" id="UP000230052">
    <property type="component" value="Unassembled WGS sequence"/>
</dbReference>
<sequence length="179" mass="20418">MKKILLLALVLLFTISGCGYTTKSLLAPHLRTVYIEPVINKIDFTRETTYDNRLSIYRPGLERDLTKTLKERFIFDGNLKVVNEKEKADSELMCEVVDFLKEPLQYTDDQNVDEYRLKIIVNIKFTDLSNNVVLVDEKSFAGESTYTITGTLAGTESGTEQNAITDLARRVVEKIIEGW</sequence>
<accession>A0A2J0KVJ1</accession>
<dbReference type="PROSITE" id="PS51257">
    <property type="entry name" value="PROKAR_LIPOPROTEIN"/>
    <property type="match status" value="1"/>
</dbReference>
<protein>
    <recommendedName>
        <fullName evidence="3">Lipoprotein</fullName>
    </recommendedName>
</protein>
<comment type="caution">
    <text evidence="1">The sequence shown here is derived from an EMBL/GenBank/DDBJ whole genome shotgun (WGS) entry which is preliminary data.</text>
</comment>
<dbReference type="Gene3D" id="3.30.160.150">
    <property type="entry name" value="Lipoprotein like domain"/>
    <property type="match status" value="1"/>
</dbReference>
<evidence type="ECO:0000313" key="1">
    <source>
        <dbReference type="EMBL" id="PIU41809.1"/>
    </source>
</evidence>
<gene>
    <name evidence="1" type="ORF">COS99_03285</name>
</gene>
<dbReference type="InterPro" id="IPR007485">
    <property type="entry name" value="LPS_assembly_LptE"/>
</dbReference>
<evidence type="ECO:0008006" key="3">
    <source>
        <dbReference type="Google" id="ProtNLM"/>
    </source>
</evidence>
<reference evidence="1 2" key="1">
    <citation type="submission" date="2017-09" db="EMBL/GenBank/DDBJ databases">
        <title>Depth-based differentiation of microbial function through sediment-hosted aquifers and enrichment of novel symbionts in the deep terrestrial subsurface.</title>
        <authorList>
            <person name="Probst A.J."/>
            <person name="Ladd B."/>
            <person name="Jarett J.K."/>
            <person name="Geller-Mcgrath D.E."/>
            <person name="Sieber C.M."/>
            <person name="Emerson J.B."/>
            <person name="Anantharaman K."/>
            <person name="Thomas B.C."/>
            <person name="Malmstrom R."/>
            <person name="Stieglmeier M."/>
            <person name="Klingl A."/>
            <person name="Woyke T."/>
            <person name="Ryan C.M."/>
            <person name="Banfield J.F."/>
        </authorList>
    </citation>
    <scope>NUCLEOTIDE SEQUENCE [LARGE SCALE GENOMIC DNA]</scope>
    <source>
        <strain evidence="1">CG07_land_8_20_14_0_80_42_15</strain>
    </source>
</reference>